<dbReference type="EMBL" id="CAJNOI010000486">
    <property type="protein sequence ID" value="CAF1291275.1"/>
    <property type="molecule type" value="Genomic_DNA"/>
</dbReference>
<dbReference type="Proteomes" id="UP000663877">
    <property type="component" value="Unassembled WGS sequence"/>
</dbReference>
<evidence type="ECO:0000313" key="4">
    <source>
        <dbReference type="Proteomes" id="UP000663832"/>
    </source>
</evidence>
<evidence type="ECO:0000313" key="5">
    <source>
        <dbReference type="Proteomes" id="UP000663877"/>
    </source>
</evidence>
<organism evidence="2 5">
    <name type="scientific">Adineta steineri</name>
    <dbReference type="NCBI Taxonomy" id="433720"/>
    <lineage>
        <taxon>Eukaryota</taxon>
        <taxon>Metazoa</taxon>
        <taxon>Spiralia</taxon>
        <taxon>Gnathifera</taxon>
        <taxon>Rotifera</taxon>
        <taxon>Eurotatoria</taxon>
        <taxon>Bdelloidea</taxon>
        <taxon>Adinetida</taxon>
        <taxon>Adinetidae</taxon>
        <taxon>Adineta</taxon>
    </lineage>
</organism>
<dbReference type="EMBL" id="CAJNOM010000830">
    <property type="protein sequence ID" value="CAF1569100.1"/>
    <property type="molecule type" value="Genomic_DNA"/>
</dbReference>
<keyword evidence="4" id="KW-1185">Reference proteome</keyword>
<accession>A0A815CRJ5</accession>
<reference evidence="2" key="1">
    <citation type="submission" date="2021-02" db="EMBL/GenBank/DDBJ databases">
        <authorList>
            <person name="Nowell W R."/>
        </authorList>
    </citation>
    <scope>NUCLEOTIDE SEQUENCE</scope>
</reference>
<name>A0A815CRJ5_9BILA</name>
<protein>
    <submittedName>
        <fullName evidence="2">Uncharacterized protein</fullName>
    </submittedName>
</protein>
<sequence length="132" mass="14688">MTHFVISLFAALGVVIIIIVFGLILTQIFISRADIAQTNTNIQSDLLQGIIVDIDQIPETQQEPGITVISNDIIDGTAHHHYHIKKKTVSVIDQNIQINHKDPTRPIKTDNTIISSNISIVNPLIDKITLEY</sequence>
<proteinExistence type="predicted"/>
<comment type="caution">
    <text evidence="2">The sequence shown here is derived from an EMBL/GenBank/DDBJ whole genome shotgun (WGS) entry which is preliminary data.</text>
</comment>
<dbReference type="Proteomes" id="UP000663832">
    <property type="component" value="Unassembled WGS sequence"/>
</dbReference>
<dbReference type="AlphaFoldDB" id="A0A815CRJ5"/>
<dbReference type="OrthoDB" id="10039735at2759"/>
<keyword evidence="1" id="KW-0812">Transmembrane</keyword>
<keyword evidence="1" id="KW-1133">Transmembrane helix</keyword>
<evidence type="ECO:0000313" key="3">
    <source>
        <dbReference type="EMBL" id="CAF1569100.1"/>
    </source>
</evidence>
<evidence type="ECO:0000313" key="2">
    <source>
        <dbReference type="EMBL" id="CAF1291275.1"/>
    </source>
</evidence>
<gene>
    <name evidence="2" type="ORF">BJG266_LOCUS31760</name>
    <name evidence="3" type="ORF">QVE165_LOCUS48639</name>
</gene>
<keyword evidence="1" id="KW-0472">Membrane</keyword>
<evidence type="ECO:0000256" key="1">
    <source>
        <dbReference type="SAM" id="Phobius"/>
    </source>
</evidence>
<feature type="transmembrane region" description="Helical" evidence="1">
    <location>
        <begin position="6"/>
        <end position="30"/>
    </location>
</feature>